<accession>A0A382JWH2</accession>
<dbReference type="InterPro" id="IPR019660">
    <property type="entry name" value="Put_sensory_transdc_reg_YbjN"/>
</dbReference>
<protein>
    <submittedName>
        <fullName evidence="1">Uncharacterized protein</fullName>
    </submittedName>
</protein>
<proteinExistence type="predicted"/>
<dbReference type="Pfam" id="PF10722">
    <property type="entry name" value="YbjN"/>
    <property type="match status" value="1"/>
</dbReference>
<gene>
    <name evidence="1" type="ORF">METZ01_LOCUS268869</name>
</gene>
<dbReference type="AlphaFoldDB" id="A0A382JWH2"/>
<organism evidence="1">
    <name type="scientific">marine metagenome</name>
    <dbReference type="NCBI Taxonomy" id="408172"/>
    <lineage>
        <taxon>unclassified sequences</taxon>
        <taxon>metagenomes</taxon>
        <taxon>ecological metagenomes</taxon>
    </lineage>
</organism>
<name>A0A382JWH2_9ZZZZ</name>
<dbReference type="EMBL" id="UINC01076651">
    <property type="protein sequence ID" value="SVC16015.1"/>
    <property type="molecule type" value="Genomic_DNA"/>
</dbReference>
<reference evidence="1" key="1">
    <citation type="submission" date="2018-05" db="EMBL/GenBank/DDBJ databases">
        <authorList>
            <person name="Lanie J.A."/>
            <person name="Ng W.-L."/>
            <person name="Kazmierczak K.M."/>
            <person name="Andrzejewski T.M."/>
            <person name="Davidsen T.M."/>
            <person name="Wayne K.J."/>
            <person name="Tettelin H."/>
            <person name="Glass J.I."/>
            <person name="Rusch D."/>
            <person name="Podicherti R."/>
            <person name="Tsui H.-C.T."/>
            <person name="Winkler M.E."/>
        </authorList>
    </citation>
    <scope>NUCLEOTIDE SEQUENCE</scope>
</reference>
<evidence type="ECO:0000313" key="1">
    <source>
        <dbReference type="EMBL" id="SVC16015.1"/>
    </source>
</evidence>
<sequence length="175" mass="20236">MTTKEKPNETSKIIQLFLDCCKARDHRPIQDEELDFCYRIMLRGDNGHLICTLTFDAEEERVLINALSIMKFPKSTLSELYKLTNEINNKHVSSKLVLNTEDNYVALEAIRRYAEIGSAEYLWKNIDLAVDILDCYIPAFHLVNYGTMDVDKALETVKRLAIEDIMEEAMEELPN</sequence>